<dbReference type="OrthoDB" id="371072at2"/>
<evidence type="ECO:0000259" key="2">
    <source>
        <dbReference type="PROSITE" id="PS51819"/>
    </source>
</evidence>
<dbReference type="GO" id="GO:0004493">
    <property type="term" value="F:methylmalonyl-CoA epimerase activity"/>
    <property type="evidence" value="ECO:0007669"/>
    <property type="project" value="TreeGrafter"/>
</dbReference>
<accession>A0A419SH80</accession>
<dbReference type="InterPro" id="IPR037523">
    <property type="entry name" value="VOC_core"/>
</dbReference>
<dbReference type="EMBL" id="MCHY01000009">
    <property type="protein sequence ID" value="RKD23137.1"/>
    <property type="molecule type" value="Genomic_DNA"/>
</dbReference>
<dbReference type="AlphaFoldDB" id="A0A419SH80"/>
<feature type="domain" description="VOC" evidence="2">
    <location>
        <begin position="4"/>
        <end position="125"/>
    </location>
</feature>
<dbReference type="GO" id="GO:0046872">
    <property type="term" value="F:metal ion binding"/>
    <property type="evidence" value="ECO:0007669"/>
    <property type="project" value="UniProtKB-KW"/>
</dbReference>
<name>A0A419SH80_9BACL</name>
<dbReference type="Gene3D" id="3.10.180.10">
    <property type="entry name" value="2,3-Dihydroxybiphenyl 1,2-Dioxygenase, domain 1"/>
    <property type="match status" value="1"/>
</dbReference>
<dbReference type="PANTHER" id="PTHR43048">
    <property type="entry name" value="METHYLMALONYL-COA EPIMERASE"/>
    <property type="match status" value="1"/>
</dbReference>
<dbReference type="PROSITE" id="PS00934">
    <property type="entry name" value="GLYOXALASE_I_1"/>
    <property type="match status" value="1"/>
</dbReference>
<dbReference type="PANTHER" id="PTHR43048:SF3">
    <property type="entry name" value="METHYLMALONYL-COA EPIMERASE, MITOCHONDRIAL"/>
    <property type="match status" value="1"/>
</dbReference>
<sequence length="126" mass="13920">MIKGIEHVGILVPNMDQAIAFYQEAFGLSLRRRESLNAEVELAFLTFADQPNVEVELIAGPGVEHNGAGLIDHLAFRVEGIELEIERLKKLGAEPIDLEPRVILGDVKIAFLKGPHGEKLELVERS</sequence>
<dbReference type="PROSITE" id="PS51819">
    <property type="entry name" value="VOC"/>
    <property type="match status" value="1"/>
</dbReference>
<protein>
    <recommendedName>
        <fullName evidence="2">VOC domain-containing protein</fullName>
    </recommendedName>
</protein>
<dbReference type="InterPro" id="IPR018146">
    <property type="entry name" value="Glyoxalase_1_CS"/>
</dbReference>
<dbReference type="SUPFAM" id="SSF54593">
    <property type="entry name" value="Glyoxalase/Bleomycin resistance protein/Dihydroxybiphenyl dioxygenase"/>
    <property type="match status" value="1"/>
</dbReference>
<dbReference type="GO" id="GO:0046491">
    <property type="term" value="P:L-methylmalonyl-CoA metabolic process"/>
    <property type="evidence" value="ECO:0007669"/>
    <property type="project" value="TreeGrafter"/>
</dbReference>
<dbReference type="Proteomes" id="UP000284219">
    <property type="component" value="Unassembled WGS sequence"/>
</dbReference>
<keyword evidence="4" id="KW-1185">Reference proteome</keyword>
<comment type="caution">
    <text evidence="3">The sequence shown here is derived from an EMBL/GenBank/DDBJ whole genome shotgun (WGS) entry which is preliminary data.</text>
</comment>
<dbReference type="RefSeq" id="WP_120190626.1">
    <property type="nucleotide sequence ID" value="NZ_MCHY01000009.1"/>
</dbReference>
<evidence type="ECO:0000256" key="1">
    <source>
        <dbReference type="ARBA" id="ARBA00022723"/>
    </source>
</evidence>
<dbReference type="InterPro" id="IPR051785">
    <property type="entry name" value="MMCE/EMCE_epimerase"/>
</dbReference>
<dbReference type="GO" id="GO:0004462">
    <property type="term" value="F:lactoylglutathione lyase activity"/>
    <property type="evidence" value="ECO:0007669"/>
    <property type="project" value="InterPro"/>
</dbReference>
<keyword evidence="1" id="KW-0479">Metal-binding</keyword>
<organism evidence="3 4">
    <name type="scientific">Ammoniphilus oxalaticus</name>
    <dbReference type="NCBI Taxonomy" id="66863"/>
    <lineage>
        <taxon>Bacteria</taxon>
        <taxon>Bacillati</taxon>
        <taxon>Bacillota</taxon>
        <taxon>Bacilli</taxon>
        <taxon>Bacillales</taxon>
        <taxon>Paenibacillaceae</taxon>
        <taxon>Aneurinibacillus group</taxon>
        <taxon>Ammoniphilus</taxon>
    </lineage>
</organism>
<gene>
    <name evidence="3" type="ORF">BEP19_13040</name>
</gene>
<evidence type="ECO:0000313" key="3">
    <source>
        <dbReference type="EMBL" id="RKD23137.1"/>
    </source>
</evidence>
<proteinExistence type="predicted"/>
<reference evidence="3 4" key="1">
    <citation type="submission" date="2016-08" db="EMBL/GenBank/DDBJ databases">
        <title>Novel Firmicute Genomes.</title>
        <authorList>
            <person name="Poppleton D.I."/>
            <person name="Gribaldo S."/>
        </authorList>
    </citation>
    <scope>NUCLEOTIDE SEQUENCE [LARGE SCALE GENOMIC DNA]</scope>
    <source>
        <strain evidence="3 4">RAOx-1</strain>
    </source>
</reference>
<dbReference type="Pfam" id="PF13669">
    <property type="entry name" value="Glyoxalase_4"/>
    <property type="match status" value="1"/>
</dbReference>
<dbReference type="InterPro" id="IPR029068">
    <property type="entry name" value="Glyas_Bleomycin-R_OHBP_Dase"/>
</dbReference>
<evidence type="ECO:0000313" key="4">
    <source>
        <dbReference type="Proteomes" id="UP000284219"/>
    </source>
</evidence>